<organism evidence="8 9">
    <name type="scientific">Gossypium australe</name>
    <dbReference type="NCBI Taxonomy" id="47621"/>
    <lineage>
        <taxon>Eukaryota</taxon>
        <taxon>Viridiplantae</taxon>
        <taxon>Streptophyta</taxon>
        <taxon>Embryophyta</taxon>
        <taxon>Tracheophyta</taxon>
        <taxon>Spermatophyta</taxon>
        <taxon>Magnoliopsida</taxon>
        <taxon>eudicotyledons</taxon>
        <taxon>Gunneridae</taxon>
        <taxon>Pentapetalae</taxon>
        <taxon>rosids</taxon>
        <taxon>malvids</taxon>
        <taxon>Malvales</taxon>
        <taxon>Malvaceae</taxon>
        <taxon>Malvoideae</taxon>
        <taxon>Gossypium</taxon>
    </lineage>
</organism>
<sequence>MCDFSDYAIVAVLGQKRNNILCGIHYATYVYINHSAFKYVMKNKETKARLMRWVLLLQEFDL</sequence>
<comment type="caution">
    <text evidence="8">The sequence shown here is derived from an EMBL/GenBank/DDBJ whole genome shotgun (WGS) entry which is preliminary data.</text>
</comment>
<evidence type="ECO:0000259" key="7">
    <source>
        <dbReference type="Pfam" id="PF17917"/>
    </source>
</evidence>
<feature type="domain" description="Reverse transcriptase RNase H-like" evidence="7">
    <location>
        <begin position="28"/>
        <end position="60"/>
    </location>
</feature>
<evidence type="ECO:0000256" key="4">
    <source>
        <dbReference type="ARBA" id="ARBA00022759"/>
    </source>
</evidence>
<dbReference type="EMBL" id="SMMG02000007">
    <property type="protein sequence ID" value="KAA3465617.1"/>
    <property type="molecule type" value="Genomic_DNA"/>
</dbReference>
<evidence type="ECO:0000256" key="3">
    <source>
        <dbReference type="ARBA" id="ARBA00022722"/>
    </source>
</evidence>
<name>A0A5B6V922_9ROSI</name>
<reference evidence="9" key="1">
    <citation type="journal article" date="2019" name="Plant Biotechnol. J.">
        <title>Genome sequencing of the Australian wild diploid species Gossypium australe highlights disease resistance and delayed gland morphogenesis.</title>
        <authorList>
            <person name="Cai Y."/>
            <person name="Cai X."/>
            <person name="Wang Q."/>
            <person name="Wang P."/>
            <person name="Zhang Y."/>
            <person name="Cai C."/>
            <person name="Xu Y."/>
            <person name="Wang K."/>
            <person name="Zhou Z."/>
            <person name="Wang C."/>
            <person name="Geng S."/>
            <person name="Li B."/>
            <person name="Dong Q."/>
            <person name="Hou Y."/>
            <person name="Wang H."/>
            <person name="Ai P."/>
            <person name="Liu Z."/>
            <person name="Yi F."/>
            <person name="Sun M."/>
            <person name="An G."/>
            <person name="Cheng J."/>
            <person name="Zhang Y."/>
            <person name="Shi Q."/>
            <person name="Xie Y."/>
            <person name="Shi X."/>
            <person name="Chang Y."/>
            <person name="Huang F."/>
            <person name="Chen Y."/>
            <person name="Hong S."/>
            <person name="Mi L."/>
            <person name="Sun Q."/>
            <person name="Zhang L."/>
            <person name="Zhou B."/>
            <person name="Peng R."/>
            <person name="Zhang X."/>
            <person name="Liu F."/>
        </authorList>
    </citation>
    <scope>NUCLEOTIDE SEQUENCE [LARGE SCALE GENOMIC DNA]</scope>
    <source>
        <strain evidence="9">cv. PA1801</strain>
    </source>
</reference>
<keyword evidence="6" id="KW-0695">RNA-directed DNA polymerase</keyword>
<dbReference type="Pfam" id="PF17917">
    <property type="entry name" value="RT_RNaseH"/>
    <property type="match status" value="1"/>
</dbReference>
<gene>
    <name evidence="8" type="ORF">EPI10_000766</name>
</gene>
<keyword evidence="2" id="KW-0548">Nucleotidyltransferase</keyword>
<keyword evidence="9" id="KW-1185">Reference proteome</keyword>
<keyword evidence="1" id="KW-0808">Transferase</keyword>
<evidence type="ECO:0000313" key="8">
    <source>
        <dbReference type="EMBL" id="KAA3465617.1"/>
    </source>
</evidence>
<dbReference type="InterPro" id="IPR041373">
    <property type="entry name" value="RT_RNaseH"/>
</dbReference>
<dbReference type="GO" id="GO:0003964">
    <property type="term" value="F:RNA-directed DNA polymerase activity"/>
    <property type="evidence" value="ECO:0007669"/>
    <property type="project" value="UniProtKB-KW"/>
</dbReference>
<evidence type="ECO:0000256" key="2">
    <source>
        <dbReference type="ARBA" id="ARBA00022695"/>
    </source>
</evidence>
<dbReference type="InterPro" id="IPR043502">
    <property type="entry name" value="DNA/RNA_pol_sf"/>
</dbReference>
<keyword evidence="4" id="KW-0255">Endonuclease</keyword>
<keyword evidence="5" id="KW-0378">Hydrolase</keyword>
<evidence type="ECO:0000256" key="5">
    <source>
        <dbReference type="ARBA" id="ARBA00022801"/>
    </source>
</evidence>
<keyword evidence="3" id="KW-0540">Nuclease</keyword>
<evidence type="ECO:0000313" key="9">
    <source>
        <dbReference type="Proteomes" id="UP000325315"/>
    </source>
</evidence>
<evidence type="ECO:0000256" key="6">
    <source>
        <dbReference type="ARBA" id="ARBA00022918"/>
    </source>
</evidence>
<accession>A0A5B6V922</accession>
<evidence type="ECO:0000256" key="1">
    <source>
        <dbReference type="ARBA" id="ARBA00022679"/>
    </source>
</evidence>
<dbReference type="GO" id="GO:0016787">
    <property type="term" value="F:hydrolase activity"/>
    <property type="evidence" value="ECO:0007669"/>
    <property type="project" value="UniProtKB-KW"/>
</dbReference>
<proteinExistence type="predicted"/>
<protein>
    <recommendedName>
        <fullName evidence="7">Reverse transcriptase RNase H-like domain-containing protein</fullName>
    </recommendedName>
</protein>
<dbReference type="SUPFAM" id="SSF56672">
    <property type="entry name" value="DNA/RNA polymerases"/>
    <property type="match status" value="1"/>
</dbReference>
<dbReference type="AlphaFoldDB" id="A0A5B6V922"/>
<dbReference type="GO" id="GO:0004519">
    <property type="term" value="F:endonuclease activity"/>
    <property type="evidence" value="ECO:0007669"/>
    <property type="project" value="UniProtKB-KW"/>
</dbReference>
<dbReference type="Proteomes" id="UP000325315">
    <property type="component" value="Unassembled WGS sequence"/>
</dbReference>